<keyword evidence="2" id="KW-1185">Reference proteome</keyword>
<name>A0A6M0IFL2_9BACT</name>
<dbReference type="Proteomes" id="UP000477386">
    <property type="component" value="Unassembled WGS sequence"/>
</dbReference>
<sequence>MSILSANTLFHFTDKLKWLINIFDKGFIPRLSKEFYDGNGVFDKDEHGSLVPMVCFCDLPVSQLRNHINTYGQYGIGLEKDWGIQEGLNPVFYITKDSEFVNDYNRIAKGLDDILIPLINHSNNQELRNSIIRLSQQIDIGAKIDLSEIAHKIFTKSLAFGTMQKFYKPYYGKFIKVDKVYENYCYYDEREWRFTPTFKNTDDKTVPEYLVEVAMISKPRNVDKNIYKENITKFLSKSIQAGVSNEELIERFNPHIFSARATKETRAKLNDALAISPRFHLSFALEKVKYIILKNETEINDLIDALRRLHILQPGKFTDSAINLLATKIITCEQIKEDF</sequence>
<dbReference type="Pfam" id="PF10899">
    <property type="entry name" value="AbiGi"/>
    <property type="match status" value="1"/>
</dbReference>
<gene>
    <name evidence="1" type="ORF">GK091_09290</name>
</gene>
<proteinExistence type="predicted"/>
<evidence type="ECO:0000313" key="1">
    <source>
        <dbReference type="EMBL" id="NEU67070.1"/>
    </source>
</evidence>
<dbReference type="EMBL" id="JAAGNZ010000001">
    <property type="protein sequence ID" value="NEU67070.1"/>
    <property type="molecule type" value="Genomic_DNA"/>
</dbReference>
<reference evidence="1 2" key="1">
    <citation type="submission" date="2020-02" db="EMBL/GenBank/DDBJ databases">
        <title>Draft genome sequence of two Spirosoma agri KCTC 52727 and Spirosoma terrae KCTC 52035.</title>
        <authorList>
            <person name="Rojas J."/>
            <person name="Ambika Manirajan B."/>
            <person name="Ratering S."/>
            <person name="Suarez C."/>
            <person name="Schnell S."/>
        </authorList>
    </citation>
    <scope>NUCLEOTIDE SEQUENCE [LARGE SCALE GENOMIC DNA]</scope>
    <source>
        <strain evidence="1 2">KCTC 52727</strain>
    </source>
</reference>
<dbReference type="InterPro" id="IPR021223">
    <property type="entry name" value="AbiGi"/>
</dbReference>
<protein>
    <submittedName>
        <fullName evidence="1">Uncharacterized protein</fullName>
    </submittedName>
</protein>
<comment type="caution">
    <text evidence="1">The sequence shown here is derived from an EMBL/GenBank/DDBJ whole genome shotgun (WGS) entry which is preliminary data.</text>
</comment>
<dbReference type="RefSeq" id="WP_164036622.1">
    <property type="nucleotide sequence ID" value="NZ_JAAGNZ010000001.1"/>
</dbReference>
<accession>A0A6M0IFL2</accession>
<evidence type="ECO:0000313" key="2">
    <source>
        <dbReference type="Proteomes" id="UP000477386"/>
    </source>
</evidence>
<dbReference type="AlphaFoldDB" id="A0A6M0IFL2"/>
<organism evidence="1 2">
    <name type="scientific">Spirosoma agri</name>
    <dbReference type="NCBI Taxonomy" id="1987381"/>
    <lineage>
        <taxon>Bacteria</taxon>
        <taxon>Pseudomonadati</taxon>
        <taxon>Bacteroidota</taxon>
        <taxon>Cytophagia</taxon>
        <taxon>Cytophagales</taxon>
        <taxon>Cytophagaceae</taxon>
        <taxon>Spirosoma</taxon>
    </lineage>
</organism>